<reference evidence="3 4" key="1">
    <citation type="journal article" date="2019" name="Nat. Ecol. Evol.">
        <title>Megaphylogeny resolves global patterns of mushroom evolution.</title>
        <authorList>
            <person name="Varga T."/>
            <person name="Krizsan K."/>
            <person name="Foldi C."/>
            <person name="Dima B."/>
            <person name="Sanchez-Garcia M."/>
            <person name="Sanchez-Ramirez S."/>
            <person name="Szollosi G.J."/>
            <person name="Szarkandi J.G."/>
            <person name="Papp V."/>
            <person name="Albert L."/>
            <person name="Andreopoulos W."/>
            <person name="Angelini C."/>
            <person name="Antonin V."/>
            <person name="Barry K.W."/>
            <person name="Bougher N.L."/>
            <person name="Buchanan P."/>
            <person name="Buyck B."/>
            <person name="Bense V."/>
            <person name="Catcheside P."/>
            <person name="Chovatia M."/>
            <person name="Cooper J."/>
            <person name="Damon W."/>
            <person name="Desjardin D."/>
            <person name="Finy P."/>
            <person name="Geml J."/>
            <person name="Haridas S."/>
            <person name="Hughes K."/>
            <person name="Justo A."/>
            <person name="Karasinski D."/>
            <person name="Kautmanova I."/>
            <person name="Kiss B."/>
            <person name="Kocsube S."/>
            <person name="Kotiranta H."/>
            <person name="LaButti K.M."/>
            <person name="Lechner B.E."/>
            <person name="Liimatainen K."/>
            <person name="Lipzen A."/>
            <person name="Lukacs Z."/>
            <person name="Mihaltcheva S."/>
            <person name="Morgado L.N."/>
            <person name="Niskanen T."/>
            <person name="Noordeloos M.E."/>
            <person name="Ohm R.A."/>
            <person name="Ortiz-Santana B."/>
            <person name="Ovrebo C."/>
            <person name="Racz N."/>
            <person name="Riley R."/>
            <person name="Savchenko A."/>
            <person name="Shiryaev A."/>
            <person name="Soop K."/>
            <person name="Spirin V."/>
            <person name="Szebenyi C."/>
            <person name="Tomsovsky M."/>
            <person name="Tulloss R.E."/>
            <person name="Uehling J."/>
            <person name="Grigoriev I.V."/>
            <person name="Vagvolgyi C."/>
            <person name="Papp T."/>
            <person name="Martin F.M."/>
            <person name="Miettinen O."/>
            <person name="Hibbett D.S."/>
            <person name="Nagy L.G."/>
        </authorList>
    </citation>
    <scope>NUCLEOTIDE SEQUENCE [LARGE SCALE GENOMIC DNA]</scope>
    <source>
        <strain evidence="3 4">FP101781</strain>
    </source>
</reference>
<dbReference type="Proteomes" id="UP000298030">
    <property type="component" value="Unassembled WGS sequence"/>
</dbReference>
<dbReference type="InterPro" id="IPR011022">
    <property type="entry name" value="Arrestin_C-like"/>
</dbReference>
<keyword evidence="4" id="KW-1185">Reference proteome</keyword>
<comment type="caution">
    <text evidence="3">The sequence shown here is derived from an EMBL/GenBank/DDBJ whole genome shotgun (WGS) entry which is preliminary data.</text>
</comment>
<dbReference type="InterPro" id="IPR014756">
    <property type="entry name" value="Ig_E-set"/>
</dbReference>
<proteinExistence type="predicted"/>
<evidence type="ECO:0000256" key="1">
    <source>
        <dbReference type="SAM" id="MobiDB-lite"/>
    </source>
</evidence>
<organism evidence="3 4">
    <name type="scientific">Coprinellus micaceus</name>
    <name type="common">Glistening ink-cap mushroom</name>
    <name type="synonym">Coprinus micaceus</name>
    <dbReference type="NCBI Taxonomy" id="71717"/>
    <lineage>
        <taxon>Eukaryota</taxon>
        <taxon>Fungi</taxon>
        <taxon>Dikarya</taxon>
        <taxon>Basidiomycota</taxon>
        <taxon>Agaricomycotina</taxon>
        <taxon>Agaricomycetes</taxon>
        <taxon>Agaricomycetidae</taxon>
        <taxon>Agaricales</taxon>
        <taxon>Agaricineae</taxon>
        <taxon>Psathyrellaceae</taxon>
        <taxon>Coprinellus</taxon>
    </lineage>
</organism>
<feature type="compositionally biased region" description="Pro residues" evidence="1">
    <location>
        <begin position="945"/>
        <end position="956"/>
    </location>
</feature>
<name>A0A4Y7TZ59_COPMI</name>
<dbReference type="AlphaFoldDB" id="A0A4Y7TZ59"/>
<feature type="region of interest" description="Disordered" evidence="1">
    <location>
        <begin position="485"/>
        <end position="897"/>
    </location>
</feature>
<feature type="compositionally biased region" description="Low complexity" evidence="1">
    <location>
        <begin position="715"/>
        <end position="725"/>
    </location>
</feature>
<feature type="region of interest" description="Disordered" evidence="1">
    <location>
        <begin position="361"/>
        <end position="394"/>
    </location>
</feature>
<feature type="region of interest" description="Disordered" evidence="1">
    <location>
        <begin position="909"/>
        <end position="956"/>
    </location>
</feature>
<feature type="compositionally biased region" description="Basic and acidic residues" evidence="1">
    <location>
        <begin position="533"/>
        <end position="548"/>
    </location>
</feature>
<feature type="compositionally biased region" description="Pro residues" evidence="1">
    <location>
        <begin position="877"/>
        <end position="895"/>
    </location>
</feature>
<feature type="compositionally biased region" description="Polar residues" evidence="1">
    <location>
        <begin position="497"/>
        <end position="512"/>
    </location>
</feature>
<dbReference type="SUPFAM" id="SSF81296">
    <property type="entry name" value="E set domains"/>
    <property type="match status" value="1"/>
</dbReference>
<dbReference type="GO" id="GO:0000917">
    <property type="term" value="P:division septum assembly"/>
    <property type="evidence" value="ECO:0007669"/>
    <property type="project" value="TreeGrafter"/>
</dbReference>
<feature type="region of interest" description="Disordered" evidence="1">
    <location>
        <begin position="429"/>
        <end position="469"/>
    </location>
</feature>
<feature type="compositionally biased region" description="Polar residues" evidence="1">
    <location>
        <begin position="630"/>
        <end position="644"/>
    </location>
</feature>
<dbReference type="InterPro" id="IPR014752">
    <property type="entry name" value="Arrestin-like_C"/>
</dbReference>
<feature type="compositionally biased region" description="Basic and acidic residues" evidence="1">
    <location>
        <begin position="612"/>
        <end position="629"/>
    </location>
</feature>
<sequence>MSNITIQLRPPPNVDFVDGYPGISPAGPERPQAAVKGAIEVRVPQTGVKAKWVRVELRKVETLPPGGELNTHWDPIGPNPVNLWTSPDEYGVLRTQDFPFSIRIPESIPPSVELDSRAQITYELVASVCTKGKRGFLRKAKSVVTTSKAPITIDKHELHSTWPIYNQPEVRHVQQDGLSLMIERNHTCFGPGDRIAVNATMKSDSLHTVILRGFELALKETTVLRAGPHGARGRTQPQSRTVAVAEGKVMLNYTMYGGQQKSAEISCTLNPKHTTPTLNAARHIDVTYTLMVKAVMGTGDNLVMDLPVIISNWARDVSVNAIKQIGPVPNLSNPDSLGAAPAPAIYGVQHTGGAGRPVQASTLPVGGTSAETYGRPSTADRQNNTNMFATANPSGGVGAGVPKVPVNEFGGYSSGPSASVSARPVIAPINTGTNTARPNSRPDEIFNEGASGSRQQGGSGAQKHWPSAEEEKRLYELARTRVVDRQGPEAAPAPVQRTGTASPPTGGSSRNAATAGGSSMAGRNPQQQYPTAEDEKAALFQKAKDAVEQRNFAHNRTPSDPPMGSKPSGAQLYQQAMAARKNPPPTQAMPIQSNPAPPAFSSPSNVPAYRSAEQEKAALRRYEEARQAVDRTQSGFEDGSSSGPGPTRDSAPISYDALFGSGGAGGSSSSAAAAPPVHAPAAAPPPFDPPAGPATGAAILSEKERLRREYEARDAAALAAQRQQQEPPPPAFSAAPPSASAPPPPFTPQAPPQSQYASAIAEKEALRRKFEAQDRQRAAAAAASSLPPPAPLQTPSRNSSAAGHKPSGAGAPAYSTPPPLSPRAIPATPGGSQRILTAAEEKARLKAKYAAEEAAQRNTPPAPLQPRVNGNANGMSPSPPPFNAGTPPPLKPRPPMDYIQQTREEDARGYVNGEGGSRVGLNGNGQLDVKPFTPFNAEFDGLRSPAPPIPPKPAGE</sequence>
<dbReference type="PANTHER" id="PTHR36419">
    <property type="entry name" value="ARRESTIN FAMILY PROTEIN 1"/>
    <property type="match status" value="1"/>
</dbReference>
<feature type="compositionally biased region" description="Basic and acidic residues" evidence="1">
    <location>
        <begin position="839"/>
        <end position="855"/>
    </location>
</feature>
<dbReference type="EMBL" id="QPFP01000001">
    <property type="protein sequence ID" value="TEB39456.1"/>
    <property type="molecule type" value="Genomic_DNA"/>
</dbReference>
<feature type="compositionally biased region" description="Basic and acidic residues" evidence="1">
    <location>
        <begin position="701"/>
        <end position="714"/>
    </location>
</feature>
<evidence type="ECO:0000313" key="4">
    <source>
        <dbReference type="Proteomes" id="UP000298030"/>
    </source>
</evidence>
<feature type="compositionally biased region" description="Basic and acidic residues" evidence="1">
    <location>
        <begin position="761"/>
        <end position="777"/>
    </location>
</feature>
<feature type="compositionally biased region" description="Low complexity" evidence="1">
    <location>
        <begin position="667"/>
        <end position="681"/>
    </location>
</feature>
<gene>
    <name evidence="3" type="ORF">FA13DRAFT_2418</name>
</gene>
<evidence type="ECO:0000259" key="2">
    <source>
        <dbReference type="SMART" id="SM01017"/>
    </source>
</evidence>
<dbReference type="GO" id="GO:0000935">
    <property type="term" value="C:division septum"/>
    <property type="evidence" value="ECO:0007669"/>
    <property type="project" value="TreeGrafter"/>
</dbReference>
<accession>A0A4Y7TZ59</accession>
<feature type="compositionally biased region" description="Polar residues" evidence="1">
    <location>
        <begin position="379"/>
        <end position="392"/>
    </location>
</feature>
<dbReference type="Gene3D" id="2.60.40.640">
    <property type="match status" value="2"/>
</dbReference>
<evidence type="ECO:0000313" key="3">
    <source>
        <dbReference type="EMBL" id="TEB39456.1"/>
    </source>
</evidence>
<feature type="compositionally biased region" description="Pro residues" evidence="1">
    <location>
        <begin position="682"/>
        <end position="692"/>
    </location>
</feature>
<feature type="domain" description="Arrestin C-terminal-like" evidence="2">
    <location>
        <begin position="174"/>
        <end position="314"/>
    </location>
</feature>
<dbReference type="Pfam" id="PF02752">
    <property type="entry name" value="Arrestin_C"/>
    <property type="match status" value="1"/>
</dbReference>
<dbReference type="PANTHER" id="PTHR36419:SF1">
    <property type="entry name" value="RHO1 GEF LOCALIZING PROTEIN 1"/>
    <property type="match status" value="1"/>
</dbReference>
<protein>
    <recommendedName>
        <fullName evidence="2">Arrestin C-terminal-like domain-containing protein</fullName>
    </recommendedName>
</protein>
<dbReference type="SMART" id="SM01017">
    <property type="entry name" value="Arrestin_C"/>
    <property type="match status" value="1"/>
</dbReference>
<dbReference type="InterPro" id="IPR053060">
    <property type="entry name" value="Cytokinesis_Signaling_Reg"/>
</dbReference>
<dbReference type="OrthoDB" id="4001642at2759"/>
<feature type="compositionally biased region" description="Pro residues" evidence="1">
    <location>
        <begin position="739"/>
        <end position="751"/>
    </location>
</feature>